<organism evidence="7 8">
    <name type="scientific">Candidatus Stercoripulliclostridium pullicola</name>
    <dbReference type="NCBI Taxonomy" id="2840953"/>
    <lineage>
        <taxon>Bacteria</taxon>
        <taxon>Bacillati</taxon>
        <taxon>Bacillota</taxon>
        <taxon>Clostridia</taxon>
        <taxon>Eubacteriales</taxon>
        <taxon>Candidatus Stercoripulliclostridium</taxon>
    </lineage>
</organism>
<gene>
    <name evidence="7" type="ORF">IAB16_03390</name>
</gene>
<evidence type="ECO:0000256" key="4">
    <source>
        <dbReference type="ARBA" id="ARBA00022840"/>
    </source>
</evidence>
<dbReference type="PRINTS" id="PR00473">
    <property type="entry name" value="GALCTOKINASE"/>
</dbReference>
<dbReference type="InterPro" id="IPR014721">
    <property type="entry name" value="Ribsml_uS5_D2-typ_fold_subgr"/>
</dbReference>
<dbReference type="Gene3D" id="3.30.230.10">
    <property type="match status" value="1"/>
</dbReference>
<dbReference type="GO" id="GO:0005524">
    <property type="term" value="F:ATP binding"/>
    <property type="evidence" value="ECO:0007669"/>
    <property type="project" value="UniProtKB-KW"/>
</dbReference>
<dbReference type="PANTHER" id="PTHR10457:SF7">
    <property type="entry name" value="GALACTOKINASE-RELATED"/>
    <property type="match status" value="1"/>
</dbReference>
<keyword evidence="3" id="KW-0418">Kinase</keyword>
<reference evidence="7" key="1">
    <citation type="submission" date="2020-10" db="EMBL/GenBank/DDBJ databases">
        <authorList>
            <person name="Gilroy R."/>
        </authorList>
    </citation>
    <scope>NUCLEOTIDE SEQUENCE</scope>
    <source>
        <strain evidence="7">517</strain>
    </source>
</reference>
<evidence type="ECO:0000256" key="3">
    <source>
        <dbReference type="ARBA" id="ARBA00022777"/>
    </source>
</evidence>
<dbReference type="InterPro" id="IPR006204">
    <property type="entry name" value="GHMP_kinase_N_dom"/>
</dbReference>
<evidence type="ECO:0000256" key="2">
    <source>
        <dbReference type="ARBA" id="ARBA00022741"/>
    </source>
</evidence>
<keyword evidence="3" id="KW-0808">Transferase</keyword>
<feature type="non-terminal residue" evidence="7">
    <location>
        <position position="233"/>
    </location>
</feature>
<dbReference type="Pfam" id="PF00288">
    <property type="entry name" value="GHMP_kinases_N"/>
    <property type="match status" value="1"/>
</dbReference>
<dbReference type="PANTHER" id="PTHR10457">
    <property type="entry name" value="MEVALONATE KINASE/GALACTOKINASE"/>
    <property type="match status" value="1"/>
</dbReference>
<comment type="similarity">
    <text evidence="1">Belongs to the GHMP kinase family. GalK subfamily.</text>
</comment>
<dbReference type="AlphaFoldDB" id="A0A940DH58"/>
<feature type="domain" description="Galactokinase N-terminal" evidence="6">
    <location>
        <begin position="47"/>
        <end position="93"/>
    </location>
</feature>
<feature type="domain" description="GHMP kinase N-terminal" evidence="5">
    <location>
        <begin position="129"/>
        <end position="217"/>
    </location>
</feature>
<dbReference type="GO" id="GO:0005829">
    <property type="term" value="C:cytosol"/>
    <property type="evidence" value="ECO:0007669"/>
    <property type="project" value="TreeGrafter"/>
</dbReference>
<dbReference type="EMBL" id="JADINF010000081">
    <property type="protein sequence ID" value="MBO8424042.1"/>
    <property type="molecule type" value="Genomic_DNA"/>
</dbReference>
<reference evidence="7" key="2">
    <citation type="journal article" date="2021" name="PeerJ">
        <title>Extensive microbial diversity within the chicken gut microbiome revealed by metagenomics and culture.</title>
        <authorList>
            <person name="Gilroy R."/>
            <person name="Ravi A."/>
            <person name="Getino M."/>
            <person name="Pursley I."/>
            <person name="Horton D.L."/>
            <person name="Alikhan N.F."/>
            <person name="Baker D."/>
            <person name="Gharbi K."/>
            <person name="Hall N."/>
            <person name="Watson M."/>
            <person name="Adriaenssens E.M."/>
            <person name="Foster-Nyarko E."/>
            <person name="Jarju S."/>
            <person name="Secka A."/>
            <person name="Antonio M."/>
            <person name="Oren A."/>
            <person name="Chaudhuri R.R."/>
            <person name="La Ragione R."/>
            <person name="Hildebrand F."/>
            <person name="Pallen M.J."/>
        </authorList>
    </citation>
    <scope>NUCLEOTIDE SEQUENCE</scope>
    <source>
        <strain evidence="7">517</strain>
    </source>
</reference>
<dbReference type="GO" id="GO:0004335">
    <property type="term" value="F:galactokinase activity"/>
    <property type="evidence" value="ECO:0007669"/>
    <property type="project" value="InterPro"/>
</dbReference>
<evidence type="ECO:0000313" key="8">
    <source>
        <dbReference type="Proteomes" id="UP000727857"/>
    </source>
</evidence>
<dbReference type="Pfam" id="PF10509">
    <property type="entry name" value="GalKase_gal_bdg"/>
    <property type="match status" value="1"/>
</dbReference>
<dbReference type="InterPro" id="IPR019539">
    <property type="entry name" value="GalKase_N"/>
</dbReference>
<protein>
    <submittedName>
        <fullName evidence="7">Galactokinase</fullName>
    </submittedName>
</protein>
<accession>A0A940DH58</accession>
<dbReference type="Proteomes" id="UP000727857">
    <property type="component" value="Unassembled WGS sequence"/>
</dbReference>
<proteinExistence type="inferred from homology"/>
<name>A0A940DH58_9FIRM</name>
<dbReference type="InterPro" id="IPR020568">
    <property type="entry name" value="Ribosomal_Su5_D2-typ_SF"/>
</dbReference>
<comment type="caution">
    <text evidence="7">The sequence shown here is derived from an EMBL/GenBank/DDBJ whole genome shotgun (WGS) entry which is preliminary data.</text>
</comment>
<dbReference type="InterPro" id="IPR000705">
    <property type="entry name" value="Galactokinase"/>
</dbReference>
<evidence type="ECO:0000256" key="1">
    <source>
        <dbReference type="ARBA" id="ARBA00006566"/>
    </source>
</evidence>
<dbReference type="GO" id="GO:0006012">
    <property type="term" value="P:galactose metabolic process"/>
    <property type="evidence" value="ECO:0007669"/>
    <property type="project" value="InterPro"/>
</dbReference>
<sequence length="233" mass="25037">MEKTILAILYDKKSLLENKKFLAAAEEIYACDVEKSAERVESLVAEHIKSVEGETLIFSSPGRIEVCGNHTDHNNGKVLAAAVSVDLLAAVTPLKERRIVVKSMGYPVVEVDIDDLEPKKEEEGTSYALVRGVCRALKDRGYALGGFYATTVSDVFKGAGMSSSASFEVFVAEVENALYNGGVISAVEKAIVSQYAENVFFGKPSGLMDQSAIALGGVSYIDFIDPAAPEVEK</sequence>
<evidence type="ECO:0000313" key="7">
    <source>
        <dbReference type="EMBL" id="MBO8424042.1"/>
    </source>
</evidence>
<evidence type="ECO:0000259" key="6">
    <source>
        <dbReference type="Pfam" id="PF10509"/>
    </source>
</evidence>
<evidence type="ECO:0000259" key="5">
    <source>
        <dbReference type="Pfam" id="PF00288"/>
    </source>
</evidence>
<dbReference type="PRINTS" id="PR00959">
    <property type="entry name" value="MEVGALKINASE"/>
</dbReference>
<keyword evidence="4" id="KW-0067">ATP-binding</keyword>
<dbReference type="SUPFAM" id="SSF54211">
    <property type="entry name" value="Ribosomal protein S5 domain 2-like"/>
    <property type="match status" value="1"/>
</dbReference>
<keyword evidence="2" id="KW-0547">Nucleotide-binding</keyword>